<feature type="region of interest" description="Disordered" evidence="1">
    <location>
        <begin position="428"/>
        <end position="450"/>
    </location>
</feature>
<evidence type="ECO:0000313" key="5">
    <source>
        <dbReference type="WBParaSite" id="TCNE_0001443901-mRNA-1"/>
    </source>
</evidence>
<feature type="region of interest" description="Disordered" evidence="1">
    <location>
        <begin position="170"/>
        <end position="244"/>
    </location>
</feature>
<gene>
    <name evidence="3" type="ORF">TCNE_LOCUS14439</name>
</gene>
<dbReference type="PROSITE" id="PS51159">
    <property type="entry name" value="CBM21"/>
    <property type="match status" value="1"/>
</dbReference>
<keyword evidence="4" id="KW-1185">Reference proteome</keyword>
<dbReference type="GO" id="GO:0008157">
    <property type="term" value="F:protein phosphatase 1 binding"/>
    <property type="evidence" value="ECO:0007669"/>
    <property type="project" value="TreeGrafter"/>
</dbReference>
<feature type="compositionally biased region" description="Basic and acidic residues" evidence="1">
    <location>
        <begin position="428"/>
        <end position="439"/>
    </location>
</feature>
<dbReference type="Pfam" id="PF03370">
    <property type="entry name" value="CBM_21"/>
    <property type="match status" value="1"/>
</dbReference>
<feature type="compositionally biased region" description="Low complexity" evidence="1">
    <location>
        <begin position="187"/>
        <end position="207"/>
    </location>
</feature>
<dbReference type="Gene3D" id="2.60.40.2440">
    <property type="entry name" value="Carbohydrate binding type-21 domain"/>
    <property type="match status" value="1"/>
</dbReference>
<sequence>MHALFTHTHKPDATVHVLIVARQPASVLVHTDVFTIAVRTAPFLISLPAPQRYSVTAVKPAGRTSDWTQAHTIRLDSEADREAVRKSRTLNQMIGTMAPDVQTTVCRSQNVSAAILIPPCAASPPIHSSEMLSQSPLNIYSSYSTSSTKLRNPLGLKLLIAATKTDEGFEEQKKEGKFEWNSDHLDSSSPCSPSSRSTASRDSTCDSGFSSDDNSLTRTPAKKLARTKSLRSALRTPTSSGPQKTVRFADALGLDLEQKTVYDADDWRDEEFGASLSLFSYPVAPSNLRRTTAIRLTTTNWSIRSEAEVSHLTRTQCVCLKSVDVIDTNVTGVVDVLNLAPEKQVCVRYTVDSWATFSEARAMYMESVGNDGAVDAFTFFIAFPNDLPVGAVCQFCIRYTVNGTSYWDSNSGANYSLEYVESHSNDYDKKESADQKKESNNPLWGFLNSKPQKNRGGFGAHKFDYLPDPPNNTRSSRNSGWGHCGYSYDNEVGFY</sequence>
<dbReference type="WBParaSite" id="TCNE_0001443901-mRNA-1">
    <property type="protein sequence ID" value="TCNE_0001443901-mRNA-1"/>
    <property type="gene ID" value="TCNE_0001443901"/>
</dbReference>
<feature type="domain" description="CBM21" evidence="2">
    <location>
        <begin position="310"/>
        <end position="418"/>
    </location>
</feature>
<dbReference type="GO" id="GO:0000164">
    <property type="term" value="C:protein phosphatase type 1 complex"/>
    <property type="evidence" value="ECO:0007669"/>
    <property type="project" value="TreeGrafter"/>
</dbReference>
<dbReference type="InterPro" id="IPR038175">
    <property type="entry name" value="CBM21_dom_sf"/>
</dbReference>
<dbReference type="PANTHER" id="PTHR12307:SF53">
    <property type="entry name" value="PROTEIN PHOSPHATASE 1 REGULATORY SUBUNIT"/>
    <property type="match status" value="1"/>
</dbReference>
<proteinExistence type="predicted"/>
<reference evidence="3 4" key="2">
    <citation type="submission" date="2018-11" db="EMBL/GenBank/DDBJ databases">
        <authorList>
            <consortium name="Pathogen Informatics"/>
        </authorList>
    </citation>
    <scope>NUCLEOTIDE SEQUENCE [LARGE SCALE GENOMIC DNA]</scope>
</reference>
<evidence type="ECO:0000313" key="3">
    <source>
        <dbReference type="EMBL" id="VDM45760.1"/>
    </source>
</evidence>
<name>A0A183V119_TOXCA</name>
<accession>A0A183V119</accession>
<protein>
    <submittedName>
        <fullName evidence="5">Protein phosphatase 1 regulatory subunit 3D</fullName>
    </submittedName>
</protein>
<evidence type="ECO:0000259" key="2">
    <source>
        <dbReference type="PROSITE" id="PS51159"/>
    </source>
</evidence>
<feature type="compositionally biased region" description="Basic residues" evidence="1">
    <location>
        <begin position="220"/>
        <end position="229"/>
    </location>
</feature>
<organism evidence="4 5">
    <name type="scientific">Toxocara canis</name>
    <name type="common">Canine roundworm</name>
    <dbReference type="NCBI Taxonomy" id="6265"/>
    <lineage>
        <taxon>Eukaryota</taxon>
        <taxon>Metazoa</taxon>
        <taxon>Ecdysozoa</taxon>
        <taxon>Nematoda</taxon>
        <taxon>Chromadorea</taxon>
        <taxon>Rhabditida</taxon>
        <taxon>Spirurina</taxon>
        <taxon>Ascaridomorpha</taxon>
        <taxon>Ascaridoidea</taxon>
        <taxon>Toxocaridae</taxon>
        <taxon>Toxocara</taxon>
    </lineage>
</organism>
<dbReference type="InterPro" id="IPR050782">
    <property type="entry name" value="PP1_regulatory_subunit_3"/>
</dbReference>
<dbReference type="GO" id="GO:2001069">
    <property type="term" value="F:glycogen binding"/>
    <property type="evidence" value="ECO:0007669"/>
    <property type="project" value="TreeGrafter"/>
</dbReference>
<dbReference type="PANTHER" id="PTHR12307">
    <property type="entry name" value="PROTEIN PHOSPHATASE 1 REGULATORY SUBUNIT"/>
    <property type="match status" value="1"/>
</dbReference>
<dbReference type="Proteomes" id="UP000050794">
    <property type="component" value="Unassembled WGS sequence"/>
</dbReference>
<dbReference type="GO" id="GO:0005979">
    <property type="term" value="P:regulation of glycogen biosynthetic process"/>
    <property type="evidence" value="ECO:0007669"/>
    <property type="project" value="TreeGrafter"/>
</dbReference>
<dbReference type="InterPro" id="IPR005036">
    <property type="entry name" value="CBM21_dom"/>
</dbReference>
<dbReference type="AlphaFoldDB" id="A0A183V119"/>
<reference evidence="5" key="1">
    <citation type="submission" date="2016-06" db="UniProtKB">
        <authorList>
            <consortium name="WormBaseParasite"/>
        </authorList>
    </citation>
    <scope>IDENTIFICATION</scope>
</reference>
<evidence type="ECO:0000313" key="4">
    <source>
        <dbReference type="Proteomes" id="UP000050794"/>
    </source>
</evidence>
<dbReference type="EMBL" id="UYWY01022252">
    <property type="protein sequence ID" value="VDM45760.1"/>
    <property type="molecule type" value="Genomic_DNA"/>
</dbReference>
<feature type="compositionally biased region" description="Polar residues" evidence="1">
    <location>
        <begin position="208"/>
        <end position="218"/>
    </location>
</feature>
<feature type="compositionally biased region" description="Basic and acidic residues" evidence="1">
    <location>
        <begin position="170"/>
        <end position="186"/>
    </location>
</feature>
<evidence type="ECO:0000256" key="1">
    <source>
        <dbReference type="SAM" id="MobiDB-lite"/>
    </source>
</evidence>